<proteinExistence type="inferred from homology"/>
<keyword evidence="4" id="KW-0456">Lyase</keyword>
<evidence type="ECO:0000256" key="1">
    <source>
        <dbReference type="ARBA" id="ARBA00001937"/>
    </source>
</evidence>
<evidence type="ECO:0000313" key="7">
    <source>
        <dbReference type="Proteomes" id="UP000807769"/>
    </source>
</evidence>
<dbReference type="OrthoDB" id="10253554at2759"/>
<evidence type="ECO:0000256" key="3">
    <source>
        <dbReference type="ARBA" id="ARBA00011989"/>
    </source>
</evidence>
<comment type="cofactor">
    <cofactor evidence="1">
        <name>NADP(+)</name>
        <dbReference type="ChEBI" id="CHEBI:58349"/>
    </cofactor>
</comment>
<feature type="domain" description="NAD(P)-binding" evidence="5">
    <location>
        <begin position="3"/>
        <end position="134"/>
    </location>
</feature>
<sequence length="134" mass="15446">MLEYTADVDGLGALRLFDAIRTVSLEKHTRFYQASIPELYGKVVETTPFFSRSPYSVTKLYAYRITVNYRVAYGMYACNGVLFNHERPRRGKIFTRKMARAVADISVGKQQCLYLSIIDAQRNWGHPKEYADSM</sequence>
<dbReference type="InterPro" id="IPR006368">
    <property type="entry name" value="GDP_Man_deHydtase"/>
</dbReference>
<evidence type="ECO:0000313" key="6">
    <source>
        <dbReference type="EMBL" id="KAG1818047.1"/>
    </source>
</evidence>
<dbReference type="EC" id="4.2.1.47" evidence="3"/>
<evidence type="ECO:0000256" key="2">
    <source>
        <dbReference type="ARBA" id="ARBA00009263"/>
    </source>
</evidence>
<comment type="similarity">
    <text evidence="2">Belongs to the NAD(P)-dependent epimerase/dehydratase family. GDP-mannose 4,6-dehydratase subfamily.</text>
</comment>
<protein>
    <recommendedName>
        <fullName evidence="3">GDP-mannose 4,6-dehydratase</fullName>
        <ecNumber evidence="3">4.2.1.47</ecNumber>
    </recommendedName>
</protein>
<evidence type="ECO:0000259" key="5">
    <source>
        <dbReference type="Pfam" id="PF16363"/>
    </source>
</evidence>
<accession>A0A9P7EDF7</accession>
<reference evidence="6" key="1">
    <citation type="journal article" date="2020" name="New Phytol.">
        <title>Comparative genomics reveals dynamic genome evolution in host specialist ectomycorrhizal fungi.</title>
        <authorList>
            <person name="Lofgren L.A."/>
            <person name="Nguyen N.H."/>
            <person name="Vilgalys R."/>
            <person name="Ruytinx J."/>
            <person name="Liao H.L."/>
            <person name="Branco S."/>
            <person name="Kuo A."/>
            <person name="LaButti K."/>
            <person name="Lipzen A."/>
            <person name="Andreopoulos W."/>
            <person name="Pangilinan J."/>
            <person name="Riley R."/>
            <person name="Hundley H."/>
            <person name="Na H."/>
            <person name="Barry K."/>
            <person name="Grigoriev I.V."/>
            <person name="Stajich J.E."/>
            <person name="Kennedy P.G."/>
        </authorList>
    </citation>
    <scope>NUCLEOTIDE SEQUENCE</scope>
    <source>
        <strain evidence="6">MN1</strain>
    </source>
</reference>
<evidence type="ECO:0000256" key="4">
    <source>
        <dbReference type="ARBA" id="ARBA00023239"/>
    </source>
</evidence>
<dbReference type="GO" id="GO:0008446">
    <property type="term" value="F:GDP-mannose 4,6-dehydratase activity"/>
    <property type="evidence" value="ECO:0007669"/>
    <property type="project" value="UniProtKB-EC"/>
</dbReference>
<keyword evidence="7" id="KW-1185">Reference proteome</keyword>
<dbReference type="FunFam" id="3.40.50.720:FF:000924">
    <property type="entry name" value="GDP-mannose 4,6 dehydratase"/>
    <property type="match status" value="1"/>
</dbReference>
<dbReference type="EMBL" id="JABBWG010000012">
    <property type="protein sequence ID" value="KAG1818047.1"/>
    <property type="molecule type" value="Genomic_DNA"/>
</dbReference>
<dbReference type="GO" id="GO:0042351">
    <property type="term" value="P:'de novo' GDP-L-fucose biosynthetic process"/>
    <property type="evidence" value="ECO:0007669"/>
    <property type="project" value="TreeGrafter"/>
</dbReference>
<organism evidence="6 7">
    <name type="scientific">Suillus subaureus</name>
    <dbReference type="NCBI Taxonomy" id="48587"/>
    <lineage>
        <taxon>Eukaryota</taxon>
        <taxon>Fungi</taxon>
        <taxon>Dikarya</taxon>
        <taxon>Basidiomycota</taxon>
        <taxon>Agaricomycotina</taxon>
        <taxon>Agaricomycetes</taxon>
        <taxon>Agaricomycetidae</taxon>
        <taxon>Boletales</taxon>
        <taxon>Suillineae</taxon>
        <taxon>Suillaceae</taxon>
        <taxon>Suillus</taxon>
    </lineage>
</organism>
<dbReference type="RefSeq" id="XP_041194107.1">
    <property type="nucleotide sequence ID" value="XM_041339963.1"/>
</dbReference>
<name>A0A9P7EDF7_9AGAM</name>
<dbReference type="Gene3D" id="3.90.25.10">
    <property type="entry name" value="UDP-galactose 4-epimerase, domain 1"/>
    <property type="match status" value="1"/>
</dbReference>
<dbReference type="Proteomes" id="UP000807769">
    <property type="component" value="Unassembled WGS sequence"/>
</dbReference>
<comment type="caution">
    <text evidence="6">The sequence shown here is derived from an EMBL/GenBank/DDBJ whole genome shotgun (WGS) entry which is preliminary data.</text>
</comment>
<dbReference type="InterPro" id="IPR016040">
    <property type="entry name" value="NAD(P)-bd_dom"/>
</dbReference>
<dbReference type="Pfam" id="PF16363">
    <property type="entry name" value="GDP_Man_Dehyd"/>
    <property type="match status" value="1"/>
</dbReference>
<gene>
    <name evidence="6" type="ORF">BJ212DRAFT_1479873</name>
</gene>
<dbReference type="InterPro" id="IPR036291">
    <property type="entry name" value="NAD(P)-bd_dom_sf"/>
</dbReference>
<dbReference type="GeneID" id="64633979"/>
<dbReference type="PANTHER" id="PTHR43715:SF1">
    <property type="entry name" value="GDP-MANNOSE 4,6 DEHYDRATASE"/>
    <property type="match status" value="1"/>
</dbReference>
<dbReference type="PANTHER" id="PTHR43715">
    <property type="entry name" value="GDP-MANNOSE 4,6-DEHYDRATASE"/>
    <property type="match status" value="1"/>
</dbReference>
<dbReference type="Gene3D" id="3.40.50.720">
    <property type="entry name" value="NAD(P)-binding Rossmann-like Domain"/>
    <property type="match status" value="1"/>
</dbReference>
<dbReference type="AlphaFoldDB" id="A0A9P7EDF7"/>
<dbReference type="SUPFAM" id="SSF51735">
    <property type="entry name" value="NAD(P)-binding Rossmann-fold domains"/>
    <property type="match status" value="1"/>
</dbReference>